<feature type="compositionally biased region" description="Polar residues" evidence="1">
    <location>
        <begin position="230"/>
        <end position="257"/>
    </location>
</feature>
<reference evidence="2 3" key="1">
    <citation type="submission" date="2016-04" db="EMBL/GenBank/DDBJ databases">
        <title>A degradative enzymes factory behind the ericoid mycorrhizal symbiosis.</title>
        <authorList>
            <consortium name="DOE Joint Genome Institute"/>
            <person name="Martino E."/>
            <person name="Morin E."/>
            <person name="Grelet G."/>
            <person name="Kuo A."/>
            <person name="Kohler A."/>
            <person name="Daghino S."/>
            <person name="Barry K."/>
            <person name="Choi C."/>
            <person name="Cichocki N."/>
            <person name="Clum A."/>
            <person name="Copeland A."/>
            <person name="Hainaut M."/>
            <person name="Haridas S."/>
            <person name="Labutti K."/>
            <person name="Lindquist E."/>
            <person name="Lipzen A."/>
            <person name="Khouja H.-R."/>
            <person name="Murat C."/>
            <person name="Ohm R."/>
            <person name="Olson A."/>
            <person name="Spatafora J."/>
            <person name="Veneault-Fourrey C."/>
            <person name="Henrissat B."/>
            <person name="Grigoriev I."/>
            <person name="Martin F."/>
            <person name="Perotto S."/>
        </authorList>
    </citation>
    <scope>NUCLEOTIDE SEQUENCE [LARGE SCALE GENOMIC DNA]</scope>
    <source>
        <strain evidence="2 3">F</strain>
    </source>
</reference>
<feature type="compositionally biased region" description="Low complexity" evidence="1">
    <location>
        <begin position="258"/>
        <end position="269"/>
    </location>
</feature>
<evidence type="ECO:0000313" key="3">
    <source>
        <dbReference type="Proteomes" id="UP000235786"/>
    </source>
</evidence>
<sequence>MDSTKQREGQVPQEAAIINHWANSAIDPSDLLSSFQPFEAKISDINAYLTVTPNDTPESSRDGISEPNSKIEGGIGLDINVDIFDDSRMPFGISEFSNLFNQANSVEDLSMFDDEQQGVDFQSYVVPIDAAVLPFSCDTPLYSQQGSGPVGDRIPPTNFSCDYCPKAFSRQYELTPWDGSTASQMERIANSSTEMSTLGAPIQQTVRDSQSQESFSDAAHEKSQHLGSHISASSFETKSPKSNELQVYQVASSGNGYSSENPSEGNPPSCDHLQTSSTALREDNQTLTTYPTQSFRRLSLPTYDDKSVVKPMRNDDSDYGESEANGSVQDLYFSGFSAFPQKEFLFQEQVKDSLTQPVFSPMKQELIDRIMKEFWVMFNQESEAIQNRSPTALLVDSAEKENGNTDINSTGGEESSRNVVSSSFTGSINTSQKYTQNTLGRRRREEDDDQEQNNREERDPKRPRTLLSPPRNPDDSTKFACPYRKRDPRKYCVKHWRSCALTPQDTVARVKGHLYRHHRISPCQRCKVLFKDQNAVNVHLMQQIACERKDIEHIDGVTTEIFEKLRSKKKAQKDQTEADRWKDIYKSLFPNEMVPSPYFEEVQDDIILSPGSRELADYEDYCRRELPRRVRTALEEIVHNESQPMEESIRNQLINIIRDCQDLVFSSYRSSSAVAAAVVASVGTPSRNSTASEPPFIAPQGPTAMVLMSSDGTPERSLGHTESPFFQPPPPQTHLRSGLEVSDLQSNIITKAPDGSDPSDSGYSSNDWGILSRISSSNDTNDSSSLPNSEPHIVCSRPATANAQSTWDMDSGFDLNTGNVVTPSHGASTFDQSCLDYDSQSAEGDVWNSYLSNLGIEYPFSSD</sequence>
<dbReference type="AlphaFoldDB" id="A0A2J6R7M7"/>
<dbReference type="EMBL" id="KZ613954">
    <property type="protein sequence ID" value="PMD34500.1"/>
    <property type="molecule type" value="Genomic_DNA"/>
</dbReference>
<feature type="region of interest" description="Disordered" evidence="1">
    <location>
        <begin position="705"/>
        <end position="738"/>
    </location>
</feature>
<evidence type="ECO:0000313" key="2">
    <source>
        <dbReference type="EMBL" id="PMD34500.1"/>
    </source>
</evidence>
<gene>
    <name evidence="2" type="ORF">L207DRAFT_638973</name>
</gene>
<feature type="region of interest" description="Disordered" evidence="1">
    <location>
        <begin position="401"/>
        <end position="481"/>
    </location>
</feature>
<feature type="compositionally biased region" description="Low complexity" evidence="1">
    <location>
        <begin position="774"/>
        <end position="789"/>
    </location>
</feature>
<feature type="region of interest" description="Disordered" evidence="1">
    <location>
        <begin position="774"/>
        <end position="793"/>
    </location>
</feature>
<feature type="compositionally biased region" description="Polar residues" evidence="1">
    <location>
        <begin position="203"/>
        <end position="215"/>
    </location>
</feature>
<protein>
    <recommendedName>
        <fullName evidence="4">C2H2-type domain-containing protein</fullName>
    </recommendedName>
</protein>
<dbReference type="STRING" id="1149755.A0A2J6R7M7"/>
<proteinExistence type="predicted"/>
<accession>A0A2J6R7M7</accession>
<evidence type="ECO:0008006" key="4">
    <source>
        <dbReference type="Google" id="ProtNLM"/>
    </source>
</evidence>
<keyword evidence="3" id="KW-1185">Reference proteome</keyword>
<dbReference type="OrthoDB" id="5382659at2759"/>
<feature type="region of interest" description="Disordered" evidence="1">
    <location>
        <begin position="203"/>
        <end position="291"/>
    </location>
</feature>
<dbReference type="Proteomes" id="UP000235786">
    <property type="component" value="Unassembled WGS sequence"/>
</dbReference>
<feature type="compositionally biased region" description="Polar residues" evidence="1">
    <location>
        <begin position="404"/>
        <end position="439"/>
    </location>
</feature>
<dbReference type="PANTHER" id="PTHR38166:SF1">
    <property type="entry name" value="C2H2-TYPE DOMAIN-CONTAINING PROTEIN"/>
    <property type="match status" value="1"/>
</dbReference>
<dbReference type="PANTHER" id="PTHR38166">
    <property type="entry name" value="C2H2-TYPE DOMAIN-CONTAINING PROTEIN-RELATED"/>
    <property type="match status" value="1"/>
</dbReference>
<organism evidence="2 3">
    <name type="scientific">Hyaloscypha variabilis (strain UAMH 11265 / GT02V1 / F)</name>
    <name type="common">Meliniomyces variabilis</name>
    <dbReference type="NCBI Taxonomy" id="1149755"/>
    <lineage>
        <taxon>Eukaryota</taxon>
        <taxon>Fungi</taxon>
        <taxon>Dikarya</taxon>
        <taxon>Ascomycota</taxon>
        <taxon>Pezizomycotina</taxon>
        <taxon>Leotiomycetes</taxon>
        <taxon>Helotiales</taxon>
        <taxon>Hyaloscyphaceae</taxon>
        <taxon>Hyaloscypha</taxon>
        <taxon>Hyaloscypha variabilis</taxon>
    </lineage>
</organism>
<feature type="compositionally biased region" description="Polar residues" evidence="1">
    <location>
        <begin position="272"/>
        <end position="291"/>
    </location>
</feature>
<name>A0A2J6R7M7_HYAVF</name>
<feature type="compositionally biased region" description="Basic and acidic residues" evidence="1">
    <location>
        <begin position="452"/>
        <end position="462"/>
    </location>
</feature>
<evidence type="ECO:0000256" key="1">
    <source>
        <dbReference type="SAM" id="MobiDB-lite"/>
    </source>
</evidence>